<sequence length="136" mass="14127">MRRGTTVRTLFAVLAAVLLALQLSATTTAFAPAFASAHTPGSADPEVRPEAGPGATAEFVTCGDTSRSHGPTGPLRTRERIRVADHVAPAAARLLLSKDVAVVREDPSHTAASAAHHRPTRSSAAHSTAALQVFRC</sequence>
<evidence type="ECO:0000256" key="2">
    <source>
        <dbReference type="SAM" id="SignalP"/>
    </source>
</evidence>
<keyword evidence="4" id="KW-1185">Reference proteome</keyword>
<evidence type="ECO:0000256" key="1">
    <source>
        <dbReference type="SAM" id="MobiDB-lite"/>
    </source>
</evidence>
<keyword evidence="2" id="KW-0732">Signal</keyword>
<protein>
    <recommendedName>
        <fullName evidence="5">Secreted protein</fullName>
    </recommendedName>
</protein>
<organism evidence="3 4">
    <name type="scientific">Streptomyces ortus</name>
    <dbReference type="NCBI Taxonomy" id="2867268"/>
    <lineage>
        <taxon>Bacteria</taxon>
        <taxon>Bacillati</taxon>
        <taxon>Actinomycetota</taxon>
        <taxon>Actinomycetes</taxon>
        <taxon>Kitasatosporales</taxon>
        <taxon>Streptomycetaceae</taxon>
        <taxon>Streptomyces</taxon>
    </lineage>
</organism>
<feature type="region of interest" description="Disordered" evidence="1">
    <location>
        <begin position="107"/>
        <end position="127"/>
    </location>
</feature>
<name>A0ABT3VB14_9ACTN</name>
<feature type="region of interest" description="Disordered" evidence="1">
    <location>
        <begin position="36"/>
        <end position="76"/>
    </location>
</feature>
<dbReference type="EMBL" id="JAIFZO010000002">
    <property type="protein sequence ID" value="MCX4237132.1"/>
    <property type="molecule type" value="Genomic_DNA"/>
</dbReference>
<evidence type="ECO:0000313" key="3">
    <source>
        <dbReference type="EMBL" id="MCX4237132.1"/>
    </source>
</evidence>
<reference evidence="3" key="1">
    <citation type="journal article" date="2022" name="bioRxiv">
        <title>Discovery and biosynthetic assessment of Streptomyces ortus sp nov. isolated from a deep-sea sponge.</title>
        <authorList>
            <person name="Williams S.E."/>
        </authorList>
    </citation>
    <scope>NUCLEOTIDE SEQUENCE</scope>
    <source>
        <strain evidence="3">A15ISP2-DRY2</strain>
    </source>
</reference>
<accession>A0ABT3VB14</accession>
<comment type="caution">
    <text evidence="3">The sequence shown here is derived from an EMBL/GenBank/DDBJ whole genome shotgun (WGS) entry which is preliminary data.</text>
</comment>
<evidence type="ECO:0000313" key="4">
    <source>
        <dbReference type="Proteomes" id="UP001165590"/>
    </source>
</evidence>
<dbReference type="Proteomes" id="UP001165590">
    <property type="component" value="Unassembled WGS sequence"/>
</dbReference>
<dbReference type="RefSeq" id="WP_267029567.1">
    <property type="nucleotide sequence ID" value="NZ_JAIFZO010000002.1"/>
</dbReference>
<evidence type="ECO:0008006" key="5">
    <source>
        <dbReference type="Google" id="ProtNLM"/>
    </source>
</evidence>
<gene>
    <name evidence="3" type="ORF">K3769_31060</name>
</gene>
<proteinExistence type="predicted"/>
<feature type="chain" id="PRO_5047215770" description="Secreted protein" evidence="2">
    <location>
        <begin position="32"/>
        <end position="136"/>
    </location>
</feature>
<feature type="signal peptide" evidence="2">
    <location>
        <begin position="1"/>
        <end position="31"/>
    </location>
</feature>